<keyword evidence="2 8" id="KW-1134">Transmembrane beta strand</keyword>
<evidence type="ECO:0000313" key="10">
    <source>
        <dbReference type="Proteomes" id="UP000306635"/>
    </source>
</evidence>
<proteinExistence type="inferred from homology"/>
<dbReference type="GO" id="GO:0015562">
    <property type="term" value="F:efflux transmembrane transporter activity"/>
    <property type="evidence" value="ECO:0007669"/>
    <property type="project" value="InterPro"/>
</dbReference>
<dbReference type="PROSITE" id="PS51257">
    <property type="entry name" value="PROKAR_LIPOPROTEIN"/>
    <property type="match status" value="1"/>
</dbReference>
<comment type="similarity">
    <text evidence="1 8">Belongs to the outer membrane factor (OMF) (TC 1.B.17) family.</text>
</comment>
<keyword evidence="7 8" id="KW-0449">Lipoprotein</keyword>
<accession>A0A5R9R718</accession>
<keyword evidence="3 8" id="KW-0812">Transmembrane</keyword>
<gene>
    <name evidence="9" type="ORF">FAS41_11435</name>
</gene>
<organism evidence="9 10">
    <name type="scientific">Pseudomonas nicosulfuronedens</name>
    <dbReference type="NCBI Taxonomy" id="2571105"/>
    <lineage>
        <taxon>Bacteria</taxon>
        <taxon>Pseudomonadati</taxon>
        <taxon>Pseudomonadota</taxon>
        <taxon>Gammaproteobacteria</taxon>
        <taxon>Pseudomonadales</taxon>
        <taxon>Pseudomonadaceae</taxon>
        <taxon>Pseudomonas</taxon>
    </lineage>
</organism>
<dbReference type="RefSeq" id="WP_138522248.1">
    <property type="nucleotide sequence ID" value="NZ_JAOCBK010000004.1"/>
</dbReference>
<evidence type="ECO:0000256" key="8">
    <source>
        <dbReference type="RuleBase" id="RU362097"/>
    </source>
</evidence>
<dbReference type="AlphaFoldDB" id="A0A5R9R718"/>
<evidence type="ECO:0000256" key="7">
    <source>
        <dbReference type="ARBA" id="ARBA00023288"/>
    </source>
</evidence>
<dbReference type="PANTHER" id="PTHR30203:SF30">
    <property type="entry name" value="OUTER MEMBRANE PROTEIN-RELATED"/>
    <property type="match status" value="1"/>
</dbReference>
<dbReference type="InterPro" id="IPR010131">
    <property type="entry name" value="MdtP/NodT-like"/>
</dbReference>
<dbReference type="InterPro" id="IPR003423">
    <property type="entry name" value="OMP_efflux"/>
</dbReference>
<comment type="subcellular location">
    <subcellularLocation>
        <location evidence="8">Cell outer membrane</location>
        <topology evidence="8">Lipid-anchor</topology>
    </subcellularLocation>
</comment>
<evidence type="ECO:0000256" key="1">
    <source>
        <dbReference type="ARBA" id="ARBA00007613"/>
    </source>
</evidence>
<protein>
    <submittedName>
        <fullName evidence="9">Efflux transporter outer membrane subunit</fullName>
    </submittedName>
</protein>
<dbReference type="GO" id="GO:0009279">
    <property type="term" value="C:cell outer membrane"/>
    <property type="evidence" value="ECO:0007669"/>
    <property type="project" value="UniProtKB-SubCell"/>
</dbReference>
<keyword evidence="6" id="KW-0998">Cell outer membrane</keyword>
<evidence type="ECO:0000256" key="5">
    <source>
        <dbReference type="ARBA" id="ARBA00023139"/>
    </source>
</evidence>
<dbReference type="NCBIfam" id="TIGR01845">
    <property type="entry name" value="outer_NodT"/>
    <property type="match status" value="1"/>
</dbReference>
<evidence type="ECO:0000256" key="6">
    <source>
        <dbReference type="ARBA" id="ARBA00023237"/>
    </source>
</evidence>
<keyword evidence="5 8" id="KW-0564">Palmitate</keyword>
<keyword evidence="8" id="KW-0732">Signal</keyword>
<dbReference type="OrthoDB" id="9770517at2"/>
<dbReference type="Gene3D" id="2.20.200.10">
    <property type="entry name" value="Outer membrane efflux proteins (OEP)"/>
    <property type="match status" value="1"/>
</dbReference>
<evidence type="ECO:0000256" key="2">
    <source>
        <dbReference type="ARBA" id="ARBA00022452"/>
    </source>
</evidence>
<evidence type="ECO:0000256" key="4">
    <source>
        <dbReference type="ARBA" id="ARBA00023136"/>
    </source>
</evidence>
<dbReference type="Pfam" id="PF02321">
    <property type="entry name" value="OEP"/>
    <property type="match status" value="2"/>
</dbReference>
<reference evidence="9 10" key="1">
    <citation type="submission" date="2019-04" db="EMBL/GenBank/DDBJ databases">
        <authorList>
            <person name="Li M."/>
        </authorList>
    </citation>
    <scope>NUCLEOTIDE SEQUENCE [LARGE SCALE GENOMIC DNA]</scope>
    <source>
        <strain evidence="9 10">LAM1902</strain>
    </source>
</reference>
<keyword evidence="4 8" id="KW-0472">Membrane</keyword>
<dbReference type="Proteomes" id="UP000306635">
    <property type="component" value="Unassembled WGS sequence"/>
</dbReference>
<dbReference type="EMBL" id="SWDV01000011">
    <property type="protein sequence ID" value="TLX78634.1"/>
    <property type="molecule type" value="Genomic_DNA"/>
</dbReference>
<sequence length="474" mass="50947">MITRKLLLALVVSSMSGCMVGPDYQRPEVGLPASYRTHLAEPFSEVAGPWWGQFGSPTLTSLVNEGLRGNLDLQRATARIDQFRGQLRTVRAGLFPQLGLGGGAKRALSDQFVDTPLAGFDGVGNQYQAGLNASWEIDLWGKLRRQSEAATAQLLGAQYAQRGVALSLASSISEGYLNLLALDEQLSIAEQTAQARKEALDIFQKRYDRGVIRQIELSQAQNDYWSTQATIPPLRAKISSAENSLSVLLGRNPGPIVRSERLSALRPPTAPDVLPATLLSRRPDLLQAEQAVVASNAMVGAAQALYLPDLNLSGMIGFSRGESGQLFESASKVWNLALGLNQTVFDAGAISGQVLQAKSEYQQSVLAYKGAVQSALADVNDALVGTRESAAQLAAVEQQVTALQTYSLQARRLYEGGYSTYLDVTTSEEKLFDGQLQEVNSRLAALNAFNTLYLAVGGEVGPDASLLFGPIVNR</sequence>
<dbReference type="SUPFAM" id="SSF56954">
    <property type="entry name" value="Outer membrane efflux proteins (OEP)"/>
    <property type="match status" value="1"/>
</dbReference>
<dbReference type="Gene3D" id="1.20.1600.10">
    <property type="entry name" value="Outer membrane efflux proteins (OEP)"/>
    <property type="match status" value="1"/>
</dbReference>
<keyword evidence="10" id="KW-1185">Reference proteome</keyword>
<name>A0A5R9R718_9PSED</name>
<feature type="chain" id="PRO_5024479405" evidence="8">
    <location>
        <begin position="21"/>
        <end position="474"/>
    </location>
</feature>
<evidence type="ECO:0000313" key="9">
    <source>
        <dbReference type="EMBL" id="TLX78634.1"/>
    </source>
</evidence>
<dbReference type="PANTHER" id="PTHR30203">
    <property type="entry name" value="OUTER MEMBRANE CATION EFFLUX PROTEIN"/>
    <property type="match status" value="1"/>
</dbReference>
<evidence type="ECO:0000256" key="3">
    <source>
        <dbReference type="ARBA" id="ARBA00022692"/>
    </source>
</evidence>
<feature type="signal peptide" evidence="8">
    <location>
        <begin position="1"/>
        <end position="20"/>
    </location>
</feature>
<comment type="caution">
    <text evidence="9">The sequence shown here is derived from an EMBL/GenBank/DDBJ whole genome shotgun (WGS) entry which is preliminary data.</text>
</comment>